<protein>
    <submittedName>
        <fullName evidence="1">Uncharacterized protein</fullName>
    </submittedName>
</protein>
<organism evidence="1 2">
    <name type="scientific">Liquidambar formosana</name>
    <name type="common">Formosan gum</name>
    <dbReference type="NCBI Taxonomy" id="63359"/>
    <lineage>
        <taxon>Eukaryota</taxon>
        <taxon>Viridiplantae</taxon>
        <taxon>Streptophyta</taxon>
        <taxon>Embryophyta</taxon>
        <taxon>Tracheophyta</taxon>
        <taxon>Spermatophyta</taxon>
        <taxon>Magnoliopsida</taxon>
        <taxon>eudicotyledons</taxon>
        <taxon>Gunneridae</taxon>
        <taxon>Pentapetalae</taxon>
        <taxon>Saxifragales</taxon>
        <taxon>Altingiaceae</taxon>
        <taxon>Liquidambar</taxon>
    </lineage>
</organism>
<dbReference type="Proteomes" id="UP001415857">
    <property type="component" value="Unassembled WGS sequence"/>
</dbReference>
<dbReference type="EMBL" id="JBBPBK010000012">
    <property type="protein sequence ID" value="KAK9274416.1"/>
    <property type="molecule type" value="Genomic_DNA"/>
</dbReference>
<proteinExistence type="predicted"/>
<dbReference type="PANTHER" id="PTHR35282:SF2">
    <property type="entry name" value="F5D14.24 PROTEIN"/>
    <property type="match status" value="1"/>
</dbReference>
<dbReference type="PANTHER" id="PTHR35282">
    <property type="entry name" value="F5D14.24 PROTEIN"/>
    <property type="match status" value="1"/>
</dbReference>
<dbReference type="AlphaFoldDB" id="A0AAP0RB67"/>
<dbReference type="Pfam" id="PF21737">
    <property type="entry name" value="DUF6865"/>
    <property type="match status" value="1"/>
</dbReference>
<name>A0AAP0RB67_LIQFO</name>
<dbReference type="InterPro" id="IPR049198">
    <property type="entry name" value="DUF6865"/>
</dbReference>
<evidence type="ECO:0000313" key="1">
    <source>
        <dbReference type="EMBL" id="KAK9274416.1"/>
    </source>
</evidence>
<keyword evidence="2" id="KW-1185">Reference proteome</keyword>
<comment type="caution">
    <text evidence="1">The sequence shown here is derived from an EMBL/GenBank/DDBJ whole genome shotgun (WGS) entry which is preliminary data.</text>
</comment>
<evidence type="ECO:0000313" key="2">
    <source>
        <dbReference type="Proteomes" id="UP001415857"/>
    </source>
</evidence>
<accession>A0AAP0RB67</accession>
<reference evidence="1 2" key="1">
    <citation type="journal article" date="2024" name="Plant J.">
        <title>Genome sequences and population genomics reveal climatic adaptation and genomic divergence between two closely related sweetgum species.</title>
        <authorList>
            <person name="Xu W.Q."/>
            <person name="Ren C.Q."/>
            <person name="Zhang X.Y."/>
            <person name="Comes H.P."/>
            <person name="Liu X.H."/>
            <person name="Li Y.G."/>
            <person name="Kettle C.J."/>
            <person name="Jalonen R."/>
            <person name="Gaisberger H."/>
            <person name="Ma Y.Z."/>
            <person name="Qiu Y.X."/>
        </authorList>
    </citation>
    <scope>NUCLEOTIDE SEQUENCE [LARGE SCALE GENOMIC DNA]</scope>
    <source>
        <strain evidence="1">Hangzhou</strain>
    </source>
</reference>
<sequence length="123" mass="13554">MDSEVRCIIALESRLKFMLSCLLVCSRHLDTSGLADCHYMDKKPSVKEASEDVIRESLIAISYSVPDKVLTSKQSSENLNVENLVEGIDCDGADKYRSELISISYSQSPEIKALPALLGEIKG</sequence>
<gene>
    <name evidence="1" type="ORF">L1049_019231</name>
</gene>